<evidence type="ECO:0000313" key="2">
    <source>
        <dbReference type="Proteomes" id="UP001500483"/>
    </source>
</evidence>
<reference evidence="2" key="1">
    <citation type="journal article" date="2019" name="Int. J. Syst. Evol. Microbiol.">
        <title>The Global Catalogue of Microorganisms (GCM) 10K type strain sequencing project: providing services to taxonomists for standard genome sequencing and annotation.</title>
        <authorList>
            <consortium name="The Broad Institute Genomics Platform"/>
            <consortium name="The Broad Institute Genome Sequencing Center for Infectious Disease"/>
            <person name="Wu L."/>
            <person name="Ma J."/>
        </authorList>
    </citation>
    <scope>NUCLEOTIDE SEQUENCE [LARGE SCALE GENOMIC DNA]</scope>
    <source>
        <strain evidence="2">JCM 9687</strain>
    </source>
</reference>
<dbReference type="RefSeq" id="WP_344930047.1">
    <property type="nucleotide sequence ID" value="NZ_BAAAYK010000038.1"/>
</dbReference>
<evidence type="ECO:0000313" key="1">
    <source>
        <dbReference type="EMBL" id="GAA3362792.1"/>
    </source>
</evidence>
<comment type="caution">
    <text evidence="1">The sequence shown here is derived from an EMBL/GenBank/DDBJ whole genome shotgun (WGS) entry which is preliminary data.</text>
</comment>
<keyword evidence="2" id="KW-1185">Reference proteome</keyword>
<name>A0ABP6RXQ4_9PSEU</name>
<protein>
    <submittedName>
        <fullName evidence="1">Uncharacterized protein</fullName>
    </submittedName>
</protein>
<accession>A0ABP6RXQ4</accession>
<dbReference type="EMBL" id="BAAAYK010000038">
    <property type="protein sequence ID" value="GAA3362792.1"/>
    <property type="molecule type" value="Genomic_DNA"/>
</dbReference>
<dbReference type="Proteomes" id="UP001500483">
    <property type="component" value="Unassembled WGS sequence"/>
</dbReference>
<gene>
    <name evidence="1" type="ORF">GCM10020366_52150</name>
</gene>
<sequence>MVLLDSRAGIHDIAAIAIMRLSSLSLLFANDNPHTWAGYRMLFDQWRQLPASLRDDLRQRLKMVAAMVPSASAPERLERFRDHAQQCFAETLYDDTCPDDDEAFNFGPDDENAPHFPLPILFAHDLVGIDRASVLDWHEQPFIKAAYDRFLPEAGALAVEEQA</sequence>
<proteinExistence type="predicted"/>
<organism evidence="1 2">
    <name type="scientific">Saccharopolyspora gregorii</name>
    <dbReference type="NCBI Taxonomy" id="33914"/>
    <lineage>
        <taxon>Bacteria</taxon>
        <taxon>Bacillati</taxon>
        <taxon>Actinomycetota</taxon>
        <taxon>Actinomycetes</taxon>
        <taxon>Pseudonocardiales</taxon>
        <taxon>Pseudonocardiaceae</taxon>
        <taxon>Saccharopolyspora</taxon>
    </lineage>
</organism>